<dbReference type="InterPro" id="IPR036322">
    <property type="entry name" value="WD40_repeat_dom_sf"/>
</dbReference>
<dbReference type="GO" id="GO:0008270">
    <property type="term" value="F:zinc ion binding"/>
    <property type="evidence" value="ECO:0007669"/>
    <property type="project" value="UniProtKB-KW"/>
</dbReference>
<dbReference type="InterPro" id="IPR037590">
    <property type="entry name" value="WDR24"/>
</dbReference>
<evidence type="ECO:0000256" key="9">
    <source>
        <dbReference type="SAM" id="MobiDB-lite"/>
    </source>
</evidence>
<dbReference type="GO" id="GO:0005829">
    <property type="term" value="C:cytosol"/>
    <property type="evidence" value="ECO:0007669"/>
    <property type="project" value="TreeGrafter"/>
</dbReference>
<dbReference type="Proteomes" id="UP001283361">
    <property type="component" value="Unassembled WGS sequence"/>
</dbReference>
<feature type="compositionally biased region" description="Basic and acidic residues" evidence="9">
    <location>
        <begin position="528"/>
        <end position="541"/>
    </location>
</feature>
<dbReference type="GO" id="GO:0016239">
    <property type="term" value="P:positive regulation of macroautophagy"/>
    <property type="evidence" value="ECO:0007669"/>
    <property type="project" value="TreeGrafter"/>
</dbReference>
<keyword evidence="11" id="KW-1185">Reference proteome</keyword>
<gene>
    <name evidence="10" type="ORF">RRG08_005550</name>
</gene>
<dbReference type="InterPro" id="IPR015943">
    <property type="entry name" value="WD40/YVTN_repeat-like_dom_sf"/>
</dbReference>
<name>A0AAE1AME2_9GAST</name>
<dbReference type="PANTHER" id="PTHR46200:SF1">
    <property type="entry name" value="GATOR COMPLEX PROTEIN WDR24"/>
    <property type="match status" value="1"/>
</dbReference>
<dbReference type="PANTHER" id="PTHR46200">
    <property type="entry name" value="GATOR COMPLEX PROTEIN WDR24"/>
    <property type="match status" value="1"/>
</dbReference>
<dbReference type="GO" id="GO:0005774">
    <property type="term" value="C:vacuolar membrane"/>
    <property type="evidence" value="ECO:0007669"/>
    <property type="project" value="TreeGrafter"/>
</dbReference>
<dbReference type="GO" id="GO:1904263">
    <property type="term" value="P:positive regulation of TORC1 signaling"/>
    <property type="evidence" value="ECO:0007669"/>
    <property type="project" value="TreeGrafter"/>
</dbReference>
<reference evidence="10" key="1">
    <citation type="journal article" date="2023" name="G3 (Bethesda)">
        <title>A reference genome for the long-term kleptoplast-retaining sea slug Elysia crispata morphotype clarki.</title>
        <authorList>
            <person name="Eastman K.E."/>
            <person name="Pendleton A.L."/>
            <person name="Shaikh M.A."/>
            <person name="Suttiyut T."/>
            <person name="Ogas R."/>
            <person name="Tomko P."/>
            <person name="Gavelis G."/>
            <person name="Widhalm J.R."/>
            <person name="Wisecaver J.H."/>
        </authorList>
    </citation>
    <scope>NUCLEOTIDE SEQUENCE</scope>
    <source>
        <strain evidence="10">ECLA1</strain>
    </source>
</reference>
<evidence type="ECO:0000256" key="7">
    <source>
        <dbReference type="ARBA" id="ARBA00040269"/>
    </source>
</evidence>
<keyword evidence="4" id="KW-0677">Repeat</keyword>
<accession>A0AAE1AME2</accession>
<dbReference type="GO" id="GO:0061700">
    <property type="term" value="C:GATOR2 complex"/>
    <property type="evidence" value="ECO:0007669"/>
    <property type="project" value="TreeGrafter"/>
</dbReference>
<feature type="repeat" description="WD" evidence="8">
    <location>
        <begin position="204"/>
        <end position="247"/>
    </location>
</feature>
<evidence type="ECO:0000256" key="2">
    <source>
        <dbReference type="ARBA" id="ARBA00022574"/>
    </source>
</evidence>
<evidence type="ECO:0000313" key="11">
    <source>
        <dbReference type="Proteomes" id="UP001283361"/>
    </source>
</evidence>
<dbReference type="SMART" id="SM00320">
    <property type="entry name" value="WD40"/>
    <property type="match status" value="6"/>
</dbReference>
<evidence type="ECO:0000256" key="6">
    <source>
        <dbReference type="ARBA" id="ARBA00022833"/>
    </source>
</evidence>
<evidence type="ECO:0000256" key="1">
    <source>
        <dbReference type="ARBA" id="ARBA00008134"/>
    </source>
</evidence>
<dbReference type="PROSITE" id="PS50082">
    <property type="entry name" value="WD_REPEATS_2"/>
    <property type="match status" value="1"/>
</dbReference>
<dbReference type="AlphaFoldDB" id="A0AAE1AME2"/>
<keyword evidence="2 8" id="KW-0853">WD repeat</keyword>
<dbReference type="PROSITE" id="PS00678">
    <property type="entry name" value="WD_REPEATS_1"/>
    <property type="match status" value="1"/>
</dbReference>
<dbReference type="PROSITE" id="PS50294">
    <property type="entry name" value="WD_REPEATS_REGION"/>
    <property type="match status" value="1"/>
</dbReference>
<evidence type="ECO:0000256" key="5">
    <source>
        <dbReference type="ARBA" id="ARBA00022771"/>
    </source>
</evidence>
<dbReference type="InterPro" id="IPR001680">
    <property type="entry name" value="WD40_rpt"/>
</dbReference>
<keyword evidence="3" id="KW-0479">Metal-binding</keyword>
<dbReference type="Pfam" id="PF00400">
    <property type="entry name" value="WD40"/>
    <property type="match status" value="2"/>
</dbReference>
<organism evidence="10 11">
    <name type="scientific">Elysia crispata</name>
    <name type="common">lettuce slug</name>
    <dbReference type="NCBI Taxonomy" id="231223"/>
    <lineage>
        <taxon>Eukaryota</taxon>
        <taxon>Metazoa</taxon>
        <taxon>Spiralia</taxon>
        <taxon>Lophotrochozoa</taxon>
        <taxon>Mollusca</taxon>
        <taxon>Gastropoda</taxon>
        <taxon>Heterobranchia</taxon>
        <taxon>Euthyneura</taxon>
        <taxon>Panpulmonata</taxon>
        <taxon>Sacoglossa</taxon>
        <taxon>Placobranchoidea</taxon>
        <taxon>Plakobranchidae</taxon>
        <taxon>Elysia</taxon>
    </lineage>
</organism>
<comment type="similarity">
    <text evidence="1">Belongs to the WD repeat WDR24 family.</text>
</comment>
<dbReference type="EMBL" id="JAWDGP010001677">
    <property type="protein sequence ID" value="KAK3789402.1"/>
    <property type="molecule type" value="Genomic_DNA"/>
</dbReference>
<dbReference type="SUPFAM" id="SSF50978">
    <property type="entry name" value="WD40 repeat-like"/>
    <property type="match status" value="1"/>
</dbReference>
<evidence type="ECO:0000256" key="4">
    <source>
        <dbReference type="ARBA" id="ARBA00022737"/>
    </source>
</evidence>
<dbReference type="InterPro" id="IPR019775">
    <property type="entry name" value="WD40_repeat_CS"/>
</dbReference>
<evidence type="ECO:0000256" key="8">
    <source>
        <dbReference type="PROSITE-ProRule" id="PRU00221"/>
    </source>
</evidence>
<dbReference type="CDD" id="cd16693">
    <property type="entry name" value="mRING-H2-C3H3C2_WDR24"/>
    <property type="match status" value="1"/>
</dbReference>
<keyword evidence="5" id="KW-0863">Zinc-finger</keyword>
<sequence>MVYDKVTNSSSQFQAMQYKVCDTQLNALAVNKDHSQVIAAGRSVFKILHIKEDGFSENINLLLGKHRDPDQNFCTNDVAWHPSEENVIASAATNGSVVIWNLNMHGMFKQSKILTKHSRSVSRVLFHDSEHNQLLSASHDGFVMIHDTRTENSFIKFGMAGTDCVKDAQFCPSSIGYFNFAAAYENGCVQTWDMRWSDKCERQFMAHNGPVFSIDWHPADKTWWLATTGRDAMIKVWDMVRASSSSQPPCLYNITNIEPVARIKWRPNRKHHISSCSMSVDHCVNVWDVNRPYIPFAAFDGHKQSVTSIVWRDCQAFLSCDKAGYIIQHIFNDARRPADHVSMTGVDLSLNGDIGHAYCDKRVEQTTSSLGRSKKVSRSHQFAQASSSTFCVFQSHQSLFDDIDNVENNDELTLLWFVDIAHSYLLEGSSLVEMCWHNGNVAQHFKKPQVAQFWRMLAVIYTPCLNSQSGTSLATPNLALVSTLSDKQDLSELGTKPVAKRGKDKEKRKGNIRNLIQVDTTSGSTEESSEHEGESSEFERSAPEFNRNINFYFGDGEGGEEDLDDLESCTPVGLLTSDPYDWTLQRLPNEGFQPRHELNTMIGTYPHLMGDPTTGLTSVMDAPRSGELDVLLPPAQSYEPTLAVTQLHNPEPLDFSQSIADMISSLADQGDVQSAVSMLIVLGENIRPHIDEAFQECWYFSYIDLLTRFELWTISNIVIKQSKLPGVCSLNQASTAIQTQCPKCSRKCERAPWLCDKCKQVNNICSVCHHPVQGLMTWCQGCGHGGHLEHMREWMDISPKCPAGCGHLCEYS</sequence>
<evidence type="ECO:0000313" key="10">
    <source>
        <dbReference type="EMBL" id="KAK3789402.1"/>
    </source>
</evidence>
<dbReference type="GO" id="GO:0034198">
    <property type="term" value="P:cellular response to amino acid starvation"/>
    <property type="evidence" value="ECO:0007669"/>
    <property type="project" value="TreeGrafter"/>
</dbReference>
<comment type="caution">
    <text evidence="10">The sequence shown here is derived from an EMBL/GenBank/DDBJ whole genome shotgun (WGS) entry which is preliminary data.</text>
</comment>
<feature type="region of interest" description="Disordered" evidence="9">
    <location>
        <begin position="492"/>
        <end position="541"/>
    </location>
</feature>
<proteinExistence type="inferred from homology"/>
<dbReference type="Gene3D" id="2.130.10.10">
    <property type="entry name" value="YVTN repeat-like/Quinoprotein amine dehydrogenase"/>
    <property type="match status" value="1"/>
</dbReference>
<evidence type="ECO:0000256" key="3">
    <source>
        <dbReference type="ARBA" id="ARBA00022723"/>
    </source>
</evidence>
<keyword evidence="6" id="KW-0862">Zinc</keyword>
<protein>
    <recommendedName>
        <fullName evidence="7">GATOR2 complex protein WDR24</fullName>
    </recommendedName>
</protein>